<sequence>MSSTASGEIHTTGPASLEGNFTTDAGDPYVIDITTNDIVDAFKCDSATLTYDKLSDMTGRVTITGNVGADVHINCDRDGAVAVITGTVTTAVDPPDTIMGSGRWALRSGAKVSGDH</sequence>
<reference evidence="2 3" key="1">
    <citation type="journal article" date="2012" name="BMC Genomics">
        <title>Comparative genomics of the white-rot fungi, Phanerochaete carnosa and P. chrysosporium, to elucidate the genetic basis of the distinct wood types they colonize.</title>
        <authorList>
            <person name="Suzuki H."/>
            <person name="MacDonald J."/>
            <person name="Syed K."/>
            <person name="Salamov A."/>
            <person name="Hori C."/>
            <person name="Aerts A."/>
            <person name="Henrissat B."/>
            <person name="Wiebenga A."/>
            <person name="vanKuyk P.A."/>
            <person name="Barry K."/>
            <person name="Lindquist E."/>
            <person name="LaButti K."/>
            <person name="Lapidus A."/>
            <person name="Lucas S."/>
            <person name="Coutinho P."/>
            <person name="Gong Y."/>
            <person name="Samejima M."/>
            <person name="Mahadevan R."/>
            <person name="Abou-Zaid M."/>
            <person name="de Vries R.P."/>
            <person name="Igarashi K."/>
            <person name="Yadav J.S."/>
            <person name="Grigoriev I.V."/>
            <person name="Master E.R."/>
        </authorList>
    </citation>
    <scope>NUCLEOTIDE SEQUENCE [LARGE SCALE GENOMIC DNA]</scope>
    <source>
        <strain evidence="2 3">HHB-10118-sp</strain>
    </source>
</reference>
<keyword evidence="3" id="KW-1185">Reference proteome</keyword>
<proteinExistence type="predicted"/>
<dbReference type="RefSeq" id="XP_007400291.1">
    <property type="nucleotide sequence ID" value="XM_007400229.1"/>
</dbReference>
<dbReference type="GeneID" id="18918468"/>
<dbReference type="KEGG" id="pco:PHACADRAFT_263128"/>
<organism evidence="2 3">
    <name type="scientific">Phanerochaete carnosa (strain HHB-10118-sp)</name>
    <name type="common">White-rot fungus</name>
    <name type="synonym">Peniophora carnosa</name>
    <dbReference type="NCBI Taxonomy" id="650164"/>
    <lineage>
        <taxon>Eukaryota</taxon>
        <taxon>Fungi</taxon>
        <taxon>Dikarya</taxon>
        <taxon>Basidiomycota</taxon>
        <taxon>Agaricomycotina</taxon>
        <taxon>Agaricomycetes</taxon>
        <taxon>Polyporales</taxon>
        <taxon>Phanerochaetaceae</taxon>
        <taxon>Phanerochaete</taxon>
    </lineage>
</organism>
<dbReference type="Proteomes" id="UP000008370">
    <property type="component" value="Unassembled WGS sequence"/>
</dbReference>
<evidence type="ECO:0000256" key="1">
    <source>
        <dbReference type="SAM" id="MobiDB-lite"/>
    </source>
</evidence>
<accession>K5UN28</accession>
<dbReference type="AlphaFoldDB" id="K5UN28"/>
<feature type="region of interest" description="Disordered" evidence="1">
    <location>
        <begin position="1"/>
        <end position="20"/>
    </location>
</feature>
<dbReference type="InParanoid" id="K5UN28"/>
<evidence type="ECO:0000313" key="3">
    <source>
        <dbReference type="Proteomes" id="UP000008370"/>
    </source>
</evidence>
<dbReference type="EMBL" id="JH930477">
    <property type="protein sequence ID" value="EKM51136.1"/>
    <property type="molecule type" value="Genomic_DNA"/>
</dbReference>
<name>K5UN28_PHACS</name>
<gene>
    <name evidence="2" type="ORF">PHACADRAFT_263128</name>
</gene>
<protein>
    <submittedName>
        <fullName evidence="2">Uncharacterized protein</fullName>
    </submittedName>
</protein>
<evidence type="ECO:0000313" key="2">
    <source>
        <dbReference type="EMBL" id="EKM51136.1"/>
    </source>
</evidence>
<dbReference type="HOGENOM" id="CLU_155349_3_0_1"/>